<evidence type="ECO:0000313" key="3">
    <source>
        <dbReference type="Proteomes" id="UP000887013"/>
    </source>
</evidence>
<gene>
    <name evidence="2" type="ORF">NPIL_258791</name>
</gene>
<dbReference type="Gene3D" id="2.60.210.10">
    <property type="entry name" value="Apoptosis, Tumor Necrosis Factor Receptor Associated Protein 2, Chain A"/>
    <property type="match status" value="1"/>
</dbReference>
<accession>A0A8X6UID2</accession>
<dbReference type="EMBL" id="BMAW01128033">
    <property type="protein sequence ID" value="GFU23728.1"/>
    <property type="molecule type" value="Genomic_DNA"/>
</dbReference>
<keyword evidence="3" id="KW-1185">Reference proteome</keyword>
<proteinExistence type="predicted"/>
<feature type="non-terminal residue" evidence="2">
    <location>
        <position position="90"/>
    </location>
</feature>
<dbReference type="OrthoDB" id="6435602at2759"/>
<dbReference type="AlphaFoldDB" id="A0A8X6UID2"/>
<comment type="caution">
    <text evidence="2">The sequence shown here is derived from an EMBL/GenBank/DDBJ whole genome shotgun (WGS) entry which is preliminary data.</text>
</comment>
<dbReference type="PROSITE" id="PS50144">
    <property type="entry name" value="MATH"/>
    <property type="match status" value="1"/>
</dbReference>
<dbReference type="SUPFAM" id="SSF49599">
    <property type="entry name" value="TRAF domain-like"/>
    <property type="match status" value="1"/>
</dbReference>
<organism evidence="2 3">
    <name type="scientific">Nephila pilipes</name>
    <name type="common">Giant wood spider</name>
    <name type="synonym">Nephila maculata</name>
    <dbReference type="NCBI Taxonomy" id="299642"/>
    <lineage>
        <taxon>Eukaryota</taxon>
        <taxon>Metazoa</taxon>
        <taxon>Ecdysozoa</taxon>
        <taxon>Arthropoda</taxon>
        <taxon>Chelicerata</taxon>
        <taxon>Arachnida</taxon>
        <taxon>Araneae</taxon>
        <taxon>Araneomorphae</taxon>
        <taxon>Entelegynae</taxon>
        <taxon>Araneoidea</taxon>
        <taxon>Nephilidae</taxon>
        <taxon>Nephila</taxon>
    </lineage>
</organism>
<feature type="domain" description="MATH" evidence="1">
    <location>
        <begin position="11"/>
        <end position="90"/>
    </location>
</feature>
<evidence type="ECO:0000259" key="1">
    <source>
        <dbReference type="PROSITE" id="PS50144"/>
    </source>
</evidence>
<dbReference type="InterPro" id="IPR002083">
    <property type="entry name" value="MATH/TRAF_dom"/>
</dbReference>
<evidence type="ECO:0000313" key="2">
    <source>
        <dbReference type="EMBL" id="GFU23728.1"/>
    </source>
</evidence>
<name>A0A8X6UID2_NEPPI</name>
<protein>
    <recommendedName>
        <fullName evidence="1">MATH domain-containing protein</fullName>
    </recommendedName>
</protein>
<dbReference type="InterPro" id="IPR008974">
    <property type="entry name" value="TRAF-like"/>
</dbReference>
<sequence>MSNVVKNKRAPFTYIWAIENFYKSIAYQKIKSPKFTVDSMEKTKWRLKVTFSRISHLTLYIKRMKDDEGPSERMEIEFEMSLLGADGSPL</sequence>
<reference evidence="2" key="1">
    <citation type="submission" date="2020-08" db="EMBL/GenBank/DDBJ databases">
        <title>Multicomponent nature underlies the extraordinary mechanical properties of spider dragline silk.</title>
        <authorList>
            <person name="Kono N."/>
            <person name="Nakamura H."/>
            <person name="Mori M."/>
            <person name="Yoshida Y."/>
            <person name="Ohtoshi R."/>
            <person name="Malay A.D."/>
            <person name="Moran D.A.P."/>
            <person name="Tomita M."/>
            <person name="Numata K."/>
            <person name="Arakawa K."/>
        </authorList>
    </citation>
    <scope>NUCLEOTIDE SEQUENCE</scope>
</reference>
<dbReference type="Proteomes" id="UP000887013">
    <property type="component" value="Unassembled WGS sequence"/>
</dbReference>